<comment type="subcellular location">
    <subcellularLocation>
        <location evidence="1">Membrane</location>
    </subcellularLocation>
</comment>
<dbReference type="AlphaFoldDB" id="A0A1H2RLM8"/>
<reference evidence="5 6" key="1">
    <citation type="submission" date="2016-10" db="EMBL/GenBank/DDBJ databases">
        <authorList>
            <person name="de Groot N.N."/>
        </authorList>
    </citation>
    <scope>NUCLEOTIDE SEQUENCE [LARGE SCALE GENOMIC DNA]</scope>
    <source>
        <strain evidence="5 6">CGMCC 1.8894</strain>
    </source>
</reference>
<dbReference type="PANTHER" id="PTHR12815:SF42">
    <property type="entry name" value="BACTERIAL SURFACE ANTIGEN (D15) DOMAIN-CONTAINING PROTEIN"/>
    <property type="match status" value="1"/>
</dbReference>
<evidence type="ECO:0000256" key="3">
    <source>
        <dbReference type="ARBA" id="ARBA00023136"/>
    </source>
</evidence>
<feature type="domain" description="Bacterial surface antigen (D15)" evidence="4">
    <location>
        <begin position="387"/>
        <end position="685"/>
    </location>
</feature>
<evidence type="ECO:0000259" key="4">
    <source>
        <dbReference type="Pfam" id="PF01103"/>
    </source>
</evidence>
<evidence type="ECO:0000313" key="5">
    <source>
        <dbReference type="EMBL" id="SDW20403.1"/>
    </source>
</evidence>
<organism evidence="5 6">
    <name type="scientific">Roseicitreum antarcticum</name>
    <dbReference type="NCBI Taxonomy" id="564137"/>
    <lineage>
        <taxon>Bacteria</taxon>
        <taxon>Pseudomonadati</taxon>
        <taxon>Pseudomonadota</taxon>
        <taxon>Alphaproteobacteria</taxon>
        <taxon>Rhodobacterales</taxon>
        <taxon>Paracoccaceae</taxon>
        <taxon>Roseicitreum</taxon>
    </lineage>
</organism>
<dbReference type="InterPro" id="IPR000184">
    <property type="entry name" value="Bac_surfAg_D15"/>
</dbReference>
<evidence type="ECO:0000256" key="1">
    <source>
        <dbReference type="ARBA" id="ARBA00004370"/>
    </source>
</evidence>
<dbReference type="STRING" id="564137.SAMN04488238_101359"/>
<gene>
    <name evidence="5" type="ORF">SAMN04488238_101359</name>
</gene>
<sequence>MQNWFNVLTAPRCRQKSRGRLRSGLTPLDREKWRQAPGFWRDTAGHCQFRVRTEGNCIVTDAGSCHTILMKLTLPLSRRTLPGFHGHLCTRLAGATGVMLCVGLMPAQAMDSLTITVPDAPEAVTEAVRGASLLAAAERDGLRDPLEIFSVARAEYGRLIGVMYARGYYSPVISVRLDGREAADMSPLSPPPSVSAVTVQITPGPVFTFGQADIGPLAPGTTPAGNEFVSGAPARSTVVRDAAQAAVSDWRDIGHAKAEPTGQDITADHARARLDVDVRITPGPRLNFGALIPDGQERTRPARIVEIAGLPSGAVFAPADLDRAAERLRRTGTFASVALREAETPNPDGSLDINATLVEAQPRRIGAGAEIDSVDGVRLSAFWLHRNLLGGAERFRVEGEVGGIGAQVGGLDYRLGLDFSRPATFTPDTSLTFGAVLESVDERNYEAERASVQAGLSHIFSENLTGTAGLSYQYERARFGPNRATRRNFATIALPVTAEWDRRDDAQDPTSGFFVSGGVTPYIGLQGTDSGVQTKLDARSYVAFGADQRFVLAGRAQIGAVFGADLAATPRGYLFHSGGGGTVRGQPFESLGVTSGGVTSGGQGFAALSAEMRAGITETIGVVAFADAGYVSENALGGTSDWHAGAGLGLRYKTSIGPIRLDLGMPVRGATGDGLQVYIGIGQAF</sequence>
<keyword evidence="2" id="KW-0812">Transmembrane</keyword>
<evidence type="ECO:0000313" key="6">
    <source>
        <dbReference type="Proteomes" id="UP000198539"/>
    </source>
</evidence>
<dbReference type="Gene3D" id="3.10.20.310">
    <property type="entry name" value="membrane protein fhac"/>
    <property type="match status" value="1"/>
</dbReference>
<evidence type="ECO:0000256" key="2">
    <source>
        <dbReference type="ARBA" id="ARBA00022452"/>
    </source>
</evidence>
<dbReference type="PANTHER" id="PTHR12815">
    <property type="entry name" value="SORTING AND ASSEMBLY MACHINERY SAMM50 PROTEIN FAMILY MEMBER"/>
    <property type="match status" value="1"/>
</dbReference>
<dbReference type="Proteomes" id="UP000198539">
    <property type="component" value="Unassembled WGS sequence"/>
</dbReference>
<proteinExistence type="predicted"/>
<protein>
    <submittedName>
        <fullName evidence="5">Autotransporter secretion outer membrane protein TamA</fullName>
    </submittedName>
</protein>
<keyword evidence="6" id="KW-1185">Reference proteome</keyword>
<name>A0A1H2RLM8_9RHOB</name>
<dbReference type="InterPro" id="IPR039910">
    <property type="entry name" value="D15-like"/>
</dbReference>
<dbReference type="OrthoDB" id="9769707at2"/>
<accession>A0A1H2RLM8</accession>
<dbReference type="Pfam" id="PF01103">
    <property type="entry name" value="Omp85"/>
    <property type="match status" value="1"/>
</dbReference>
<keyword evidence="2" id="KW-1134">Transmembrane beta strand</keyword>
<dbReference type="EMBL" id="FNOM01000001">
    <property type="protein sequence ID" value="SDW20403.1"/>
    <property type="molecule type" value="Genomic_DNA"/>
</dbReference>
<dbReference type="Gene3D" id="2.40.160.50">
    <property type="entry name" value="membrane protein fhac: a member of the omp85/tpsb transporter family"/>
    <property type="match status" value="1"/>
</dbReference>
<dbReference type="GO" id="GO:0019867">
    <property type="term" value="C:outer membrane"/>
    <property type="evidence" value="ECO:0007669"/>
    <property type="project" value="InterPro"/>
</dbReference>
<keyword evidence="3" id="KW-0472">Membrane</keyword>